<evidence type="ECO:0000313" key="2">
    <source>
        <dbReference type="Proteomes" id="UP000828048"/>
    </source>
</evidence>
<name>A0ACB7ZBM9_9ERIC</name>
<dbReference type="EMBL" id="CM037162">
    <property type="protein sequence ID" value="KAH7862833.1"/>
    <property type="molecule type" value="Genomic_DNA"/>
</dbReference>
<sequence>MELGKRAVVLVMMMVALFGVVAMGEVYKVGESNGWTNTAPIFDYKAWAASKTFHVGDTIIFEYNKQFQNVVRVTHKNFKSCNATAPYRTLTTGNDSFVIPKHGHFFFICGLPGHCESGQKVDIRVPQPSSLPPSSYMPSQAPSPSPSASKSASAQPLANGGMWLSVVVLALSVYVFAY</sequence>
<gene>
    <name evidence="1" type="ORF">Vadar_010068</name>
</gene>
<protein>
    <submittedName>
        <fullName evidence="1">Uncharacterized protein</fullName>
    </submittedName>
</protein>
<organism evidence="1 2">
    <name type="scientific">Vaccinium darrowii</name>
    <dbReference type="NCBI Taxonomy" id="229202"/>
    <lineage>
        <taxon>Eukaryota</taxon>
        <taxon>Viridiplantae</taxon>
        <taxon>Streptophyta</taxon>
        <taxon>Embryophyta</taxon>
        <taxon>Tracheophyta</taxon>
        <taxon>Spermatophyta</taxon>
        <taxon>Magnoliopsida</taxon>
        <taxon>eudicotyledons</taxon>
        <taxon>Gunneridae</taxon>
        <taxon>Pentapetalae</taxon>
        <taxon>asterids</taxon>
        <taxon>Ericales</taxon>
        <taxon>Ericaceae</taxon>
        <taxon>Vaccinioideae</taxon>
        <taxon>Vaccinieae</taxon>
        <taxon>Vaccinium</taxon>
    </lineage>
</organism>
<reference evidence="1 2" key="1">
    <citation type="journal article" date="2021" name="Hortic Res">
        <title>High-quality reference genome and annotation aids understanding of berry development for evergreen blueberry (Vaccinium darrowii).</title>
        <authorList>
            <person name="Yu J."/>
            <person name="Hulse-Kemp A.M."/>
            <person name="Babiker E."/>
            <person name="Staton M."/>
        </authorList>
    </citation>
    <scope>NUCLEOTIDE SEQUENCE [LARGE SCALE GENOMIC DNA]</scope>
    <source>
        <strain evidence="2">cv. NJ 8807/NJ 8810</strain>
        <tissue evidence="1">Young leaf</tissue>
    </source>
</reference>
<accession>A0ACB7ZBM9</accession>
<keyword evidence="2" id="KW-1185">Reference proteome</keyword>
<dbReference type="Proteomes" id="UP000828048">
    <property type="component" value="Chromosome 12"/>
</dbReference>
<comment type="caution">
    <text evidence="1">The sequence shown here is derived from an EMBL/GenBank/DDBJ whole genome shotgun (WGS) entry which is preliminary data.</text>
</comment>
<evidence type="ECO:0000313" key="1">
    <source>
        <dbReference type="EMBL" id="KAH7862833.1"/>
    </source>
</evidence>
<proteinExistence type="predicted"/>